<dbReference type="AlphaFoldDB" id="A0A1G5JMQ2"/>
<dbReference type="SUPFAM" id="SSF53850">
    <property type="entry name" value="Periplasmic binding protein-like II"/>
    <property type="match status" value="1"/>
</dbReference>
<sequence>MYTYFKDKLLLLIVIIGTSGLFVGCLHQYTSTDTMGEKKAIEIEFWYGLSGYHEELMEEFIKEFNQQQQEVFVKGLAQSSYEETGQALQAAIARRKAPAVVLLEDTQMHRIGAVGGLTDLNGLIDEDSQFNISDFIPSFIEQGEINGKMYALPIFGTTQVLYYRKDIFENEGLTVSELNTWESLAEAARRLTKRIGNETLVYGWLPMQGRENLIDATISRGGRFLSEDGTQVMIDSEEWIETWETFRKWIHEEKIMKVHYGGEGWAYWYATIDDVMQGRAAGYTGSSGDRGDLDFSIIGIYPQPVWEGYEDYPRAVANAHAISIPSIVSQEEKRAAFQWMKFITSPENTARWSMKTGYIPVRKSAMEISEYQEFIKINPEFNIPYQQAGMATNIFYDPTGGRIYEALKIAAEKVQIQNISAEKALREAKKIAQEELDKVLK</sequence>
<dbReference type="PROSITE" id="PS51257">
    <property type="entry name" value="PROKAR_LIPOPROTEIN"/>
    <property type="match status" value="1"/>
</dbReference>
<keyword evidence="1" id="KW-0472">Membrane</keyword>
<gene>
    <name evidence="2" type="ORF">SAMN03080606_02943</name>
</gene>
<keyword evidence="1" id="KW-0812">Transmembrane</keyword>
<keyword evidence="2" id="KW-0762">Sugar transport</keyword>
<proteinExistence type="predicted"/>
<keyword evidence="2" id="KW-0813">Transport</keyword>
<dbReference type="OrthoDB" id="9795467at2"/>
<dbReference type="InterPro" id="IPR006059">
    <property type="entry name" value="SBP"/>
</dbReference>
<keyword evidence="3" id="KW-1185">Reference proteome</keyword>
<evidence type="ECO:0000313" key="2">
    <source>
        <dbReference type="EMBL" id="SCY89675.1"/>
    </source>
</evidence>
<dbReference type="EMBL" id="FMUS01000020">
    <property type="protein sequence ID" value="SCY89675.1"/>
    <property type="molecule type" value="Genomic_DNA"/>
</dbReference>
<evidence type="ECO:0000256" key="1">
    <source>
        <dbReference type="SAM" id="Phobius"/>
    </source>
</evidence>
<keyword evidence="1" id="KW-1133">Transmembrane helix</keyword>
<evidence type="ECO:0000313" key="3">
    <source>
        <dbReference type="Proteomes" id="UP000198636"/>
    </source>
</evidence>
<feature type="transmembrane region" description="Helical" evidence="1">
    <location>
        <begin position="9"/>
        <end position="29"/>
    </location>
</feature>
<dbReference type="InterPro" id="IPR050490">
    <property type="entry name" value="Bact_solute-bd_prot1"/>
</dbReference>
<dbReference type="Gene3D" id="3.40.190.10">
    <property type="entry name" value="Periplasmic binding protein-like II"/>
    <property type="match status" value="1"/>
</dbReference>
<dbReference type="PANTHER" id="PTHR43649">
    <property type="entry name" value="ARABINOSE-BINDING PROTEIN-RELATED"/>
    <property type="match status" value="1"/>
</dbReference>
<accession>A0A1G5JMQ2</accession>
<reference evidence="2 3" key="1">
    <citation type="submission" date="2016-10" db="EMBL/GenBank/DDBJ databases">
        <authorList>
            <person name="de Groot N.N."/>
        </authorList>
    </citation>
    <scope>NUCLEOTIDE SEQUENCE [LARGE SCALE GENOMIC DNA]</scope>
    <source>
        <strain evidence="2 3">DSM 18978</strain>
    </source>
</reference>
<organism evidence="2 3">
    <name type="scientific">Alkaliphilus peptidifermentans DSM 18978</name>
    <dbReference type="NCBI Taxonomy" id="1120976"/>
    <lineage>
        <taxon>Bacteria</taxon>
        <taxon>Bacillati</taxon>
        <taxon>Bacillota</taxon>
        <taxon>Clostridia</taxon>
        <taxon>Peptostreptococcales</taxon>
        <taxon>Natronincolaceae</taxon>
        <taxon>Alkaliphilus</taxon>
    </lineage>
</organism>
<dbReference type="Pfam" id="PF13416">
    <property type="entry name" value="SBP_bac_8"/>
    <property type="match status" value="1"/>
</dbReference>
<protein>
    <submittedName>
        <fullName evidence="2">Multiple sugar transport system substrate-binding protein</fullName>
    </submittedName>
</protein>
<dbReference type="RefSeq" id="WP_091545147.1">
    <property type="nucleotide sequence ID" value="NZ_FMUS01000020.1"/>
</dbReference>
<dbReference type="STRING" id="1120976.SAMN03080606_02943"/>
<dbReference type="PANTHER" id="PTHR43649:SF30">
    <property type="entry name" value="ABC TRANSPORTER SUBSTRATE-BINDING PROTEIN"/>
    <property type="match status" value="1"/>
</dbReference>
<dbReference type="CDD" id="cd14748">
    <property type="entry name" value="PBP2_UgpB"/>
    <property type="match status" value="1"/>
</dbReference>
<dbReference type="Proteomes" id="UP000198636">
    <property type="component" value="Unassembled WGS sequence"/>
</dbReference>
<name>A0A1G5JMQ2_9FIRM</name>